<name>A0A0A9CKK8_ARUDO</name>
<reference evidence="1" key="2">
    <citation type="journal article" date="2015" name="Data Brief">
        <title>Shoot transcriptome of the giant reed, Arundo donax.</title>
        <authorList>
            <person name="Barrero R.A."/>
            <person name="Guerrero F.D."/>
            <person name="Moolhuijzen P."/>
            <person name="Goolsby J.A."/>
            <person name="Tidwell J."/>
            <person name="Bellgard S.E."/>
            <person name="Bellgard M.I."/>
        </authorList>
    </citation>
    <scope>NUCLEOTIDE SEQUENCE</scope>
    <source>
        <tissue evidence="1">Shoot tissue taken approximately 20 cm above the soil surface</tissue>
    </source>
</reference>
<accession>A0A0A9CKK8</accession>
<proteinExistence type="predicted"/>
<evidence type="ECO:0000313" key="1">
    <source>
        <dbReference type="EMBL" id="JAD73935.1"/>
    </source>
</evidence>
<protein>
    <submittedName>
        <fullName evidence="1">Uncharacterized protein</fullName>
    </submittedName>
</protein>
<dbReference type="AlphaFoldDB" id="A0A0A9CKK8"/>
<reference evidence="1" key="1">
    <citation type="submission" date="2014-09" db="EMBL/GenBank/DDBJ databases">
        <authorList>
            <person name="Magalhaes I.L.F."/>
            <person name="Oliveira U."/>
            <person name="Santos F.R."/>
            <person name="Vidigal T.H.D.A."/>
            <person name="Brescovit A.D."/>
            <person name="Santos A.J."/>
        </authorList>
    </citation>
    <scope>NUCLEOTIDE SEQUENCE</scope>
    <source>
        <tissue evidence="1">Shoot tissue taken approximately 20 cm above the soil surface</tissue>
    </source>
</reference>
<sequence>MPLLHLRTRNVAHKLRSKMPKPTLSPMIIPTRRVFLRSDVHCSVLVLYFVP</sequence>
<dbReference type="EMBL" id="GBRH01223960">
    <property type="protein sequence ID" value="JAD73935.1"/>
    <property type="molecule type" value="Transcribed_RNA"/>
</dbReference>
<organism evidence="1">
    <name type="scientific">Arundo donax</name>
    <name type="common">Giant reed</name>
    <name type="synonym">Donax arundinaceus</name>
    <dbReference type="NCBI Taxonomy" id="35708"/>
    <lineage>
        <taxon>Eukaryota</taxon>
        <taxon>Viridiplantae</taxon>
        <taxon>Streptophyta</taxon>
        <taxon>Embryophyta</taxon>
        <taxon>Tracheophyta</taxon>
        <taxon>Spermatophyta</taxon>
        <taxon>Magnoliopsida</taxon>
        <taxon>Liliopsida</taxon>
        <taxon>Poales</taxon>
        <taxon>Poaceae</taxon>
        <taxon>PACMAD clade</taxon>
        <taxon>Arundinoideae</taxon>
        <taxon>Arundineae</taxon>
        <taxon>Arundo</taxon>
    </lineage>
</organism>